<gene>
    <name evidence="1" type="ORF">LCGC14_2989840</name>
</gene>
<organism evidence="1">
    <name type="scientific">marine sediment metagenome</name>
    <dbReference type="NCBI Taxonomy" id="412755"/>
    <lineage>
        <taxon>unclassified sequences</taxon>
        <taxon>metagenomes</taxon>
        <taxon>ecological metagenomes</taxon>
    </lineage>
</organism>
<evidence type="ECO:0008006" key="2">
    <source>
        <dbReference type="Google" id="ProtNLM"/>
    </source>
</evidence>
<proteinExistence type="predicted"/>
<protein>
    <recommendedName>
        <fullName evidence="2">Large polyvalent protein associated domain-containing protein</fullName>
    </recommendedName>
</protein>
<name>A0A0F8ZBQ5_9ZZZZ</name>
<sequence>ATRLIRTQAGEELRLLDERNKALTELFSQSPRMSTRWKEFAEAERAALVNKWAERVVALEGDDVGGAWARQIRQSHVKDSTLLEKTYKDLGFDFRDARVVQEYPTAGAGFTAQASEVQNLLKFIKSELPNRFRQTNRFTTDQAATARTYLNGPLREALQDKQLVMNIAGRHGRDFVALNYNRKYGMDGLMSLIFPYHFWMGRTINHWARMSLARPGATAAYAGLYRMIGEINEDAGLPDRLKNAISIPIPFLNEAIGGIDPRLADVKGAVMFDPLRVMFPLAGFQNDTNFDRGVEKSPLGRALGFAEQFSGSNPFITGPLAATGALGDRDAFLRRPAAVPSMGLPFLPGPRITRAVFDYFGGIKEDS</sequence>
<dbReference type="AlphaFoldDB" id="A0A0F8ZBQ5"/>
<comment type="caution">
    <text evidence="1">The sequence shown here is derived from an EMBL/GenBank/DDBJ whole genome shotgun (WGS) entry which is preliminary data.</text>
</comment>
<feature type="non-terminal residue" evidence="1">
    <location>
        <position position="367"/>
    </location>
</feature>
<accession>A0A0F8ZBQ5</accession>
<reference evidence="1" key="1">
    <citation type="journal article" date="2015" name="Nature">
        <title>Complex archaea that bridge the gap between prokaryotes and eukaryotes.</title>
        <authorList>
            <person name="Spang A."/>
            <person name="Saw J.H."/>
            <person name="Jorgensen S.L."/>
            <person name="Zaremba-Niedzwiedzka K."/>
            <person name="Martijn J."/>
            <person name="Lind A.E."/>
            <person name="van Eijk R."/>
            <person name="Schleper C."/>
            <person name="Guy L."/>
            <person name="Ettema T.J."/>
        </authorList>
    </citation>
    <scope>NUCLEOTIDE SEQUENCE</scope>
</reference>
<dbReference type="EMBL" id="LAZR01061287">
    <property type="protein sequence ID" value="KKK63879.1"/>
    <property type="molecule type" value="Genomic_DNA"/>
</dbReference>
<evidence type="ECO:0000313" key="1">
    <source>
        <dbReference type="EMBL" id="KKK63879.1"/>
    </source>
</evidence>
<feature type="non-terminal residue" evidence="1">
    <location>
        <position position="1"/>
    </location>
</feature>